<name>A0ABR2K2R1_9EUKA</name>
<dbReference type="InterPro" id="IPR011989">
    <property type="entry name" value="ARM-like"/>
</dbReference>
<dbReference type="InterPro" id="IPR016024">
    <property type="entry name" value="ARM-type_fold"/>
</dbReference>
<gene>
    <name evidence="1" type="ORF">M9Y10_040815</name>
</gene>
<sequence>MLYKEESIDFSKDRNNVFNTDKQYEKFYECIYHQYGYSHSQNFNINDLVAKFENGVNILDDIEGIKAYTDQYNHIDQSDFPDFCHELFSVDFIEAMKKVIRDPQFVDYYDFLTTIIRNLWKMKILPDDCAIFDNEFISTAFCFFLNTTAYRSCLVFNAFHVLLMKNPNKFQILLEHDIIGIICRFFSDLDATECAERRSFPFFFIQQIILLSPPNSLYFISFLEICIKFISDRYNTERKISTQCIYYICSKNPQLISTFFSIPNNIKTVFNAHILNHLIQFKSLYALDTILLKSENKAIINYFIYDEDHFFIRHLSNSVFDKFTYQNRIKDKIKHVLLFLSNTMNLLWRFLFYSNLYSNGKETPIIYRILDISNNSSYKERAYAIKCISHFIIEADIDAKLQVGQNGAFSSLCLFTPNTNDEILFIILCALRELLMANEIFKNEASQIDLPDILYQNETDNEKCKYLIFDIFKLLDLPAP</sequence>
<evidence type="ECO:0000313" key="1">
    <source>
        <dbReference type="EMBL" id="KAK8885368.1"/>
    </source>
</evidence>
<organism evidence="1 2">
    <name type="scientific">Tritrichomonas musculus</name>
    <dbReference type="NCBI Taxonomy" id="1915356"/>
    <lineage>
        <taxon>Eukaryota</taxon>
        <taxon>Metamonada</taxon>
        <taxon>Parabasalia</taxon>
        <taxon>Tritrichomonadida</taxon>
        <taxon>Tritrichomonadidae</taxon>
        <taxon>Tritrichomonas</taxon>
    </lineage>
</organism>
<protein>
    <submittedName>
        <fullName evidence="1">Uncharacterized protein</fullName>
    </submittedName>
</protein>
<dbReference type="Gene3D" id="1.25.10.10">
    <property type="entry name" value="Leucine-rich Repeat Variant"/>
    <property type="match status" value="1"/>
</dbReference>
<dbReference type="Proteomes" id="UP001470230">
    <property type="component" value="Unassembled WGS sequence"/>
</dbReference>
<reference evidence="1 2" key="1">
    <citation type="submission" date="2024-04" db="EMBL/GenBank/DDBJ databases">
        <title>Tritrichomonas musculus Genome.</title>
        <authorList>
            <person name="Alves-Ferreira E."/>
            <person name="Grigg M."/>
            <person name="Lorenzi H."/>
            <person name="Galac M."/>
        </authorList>
    </citation>
    <scope>NUCLEOTIDE SEQUENCE [LARGE SCALE GENOMIC DNA]</scope>
    <source>
        <strain evidence="1 2">EAF2021</strain>
    </source>
</reference>
<dbReference type="EMBL" id="JAPFFF010000007">
    <property type="protein sequence ID" value="KAK8885368.1"/>
    <property type="molecule type" value="Genomic_DNA"/>
</dbReference>
<dbReference type="SUPFAM" id="SSF48371">
    <property type="entry name" value="ARM repeat"/>
    <property type="match status" value="1"/>
</dbReference>
<proteinExistence type="predicted"/>
<accession>A0ABR2K2R1</accession>
<evidence type="ECO:0000313" key="2">
    <source>
        <dbReference type="Proteomes" id="UP001470230"/>
    </source>
</evidence>
<keyword evidence="2" id="KW-1185">Reference proteome</keyword>
<comment type="caution">
    <text evidence="1">The sequence shown here is derived from an EMBL/GenBank/DDBJ whole genome shotgun (WGS) entry which is preliminary data.</text>
</comment>